<dbReference type="Proteomes" id="UP000430634">
    <property type="component" value="Unassembled WGS sequence"/>
</dbReference>
<dbReference type="RefSeq" id="WP_155472381.1">
    <property type="nucleotide sequence ID" value="NZ_BMKG01000002.1"/>
</dbReference>
<feature type="chain" id="PRO_5026222506" evidence="1">
    <location>
        <begin position="24"/>
        <end position="382"/>
    </location>
</feature>
<dbReference type="PROSITE" id="PS51257">
    <property type="entry name" value="PROKAR_LIPOPROTEIN"/>
    <property type="match status" value="1"/>
</dbReference>
<dbReference type="PANTHER" id="PTHR37957:SF1">
    <property type="entry name" value="PHYTASE-LIKE DOMAIN-CONTAINING PROTEIN"/>
    <property type="match status" value="1"/>
</dbReference>
<organism evidence="4 5">
    <name type="scientific">Pseudoduganella buxea</name>
    <dbReference type="NCBI Taxonomy" id="1949069"/>
    <lineage>
        <taxon>Bacteria</taxon>
        <taxon>Pseudomonadati</taxon>
        <taxon>Pseudomonadota</taxon>
        <taxon>Betaproteobacteria</taxon>
        <taxon>Burkholderiales</taxon>
        <taxon>Oxalobacteraceae</taxon>
        <taxon>Telluria group</taxon>
        <taxon>Pseudoduganella</taxon>
    </lineage>
</organism>
<protein>
    <submittedName>
        <fullName evidence="3">3-phytase</fullName>
    </submittedName>
    <submittedName>
        <fullName evidence="4">Esterase-like activity of phytase family protein</fullName>
    </submittedName>
</protein>
<dbReference type="AlphaFoldDB" id="A0A6I3T3P6"/>
<evidence type="ECO:0000313" key="3">
    <source>
        <dbReference type="EMBL" id="GGB88037.1"/>
    </source>
</evidence>
<dbReference type="SUPFAM" id="SSF63825">
    <property type="entry name" value="YWTD domain"/>
    <property type="match status" value="1"/>
</dbReference>
<gene>
    <name evidence="3" type="ORF">GCM10011572_07590</name>
    <name evidence="4" type="ORF">GM672_20435</name>
</gene>
<sequence>MKSLSTLVSTLVMAGLLGACATASEPVLQGISPKVTSLRFIGEQRIGLKQPFAGTPVGGLSGIDYDAGDATWVLLSDDRSNLEPARFYRARGTLEGGAFTALTLTQMGVLLQQDGTPHPDLKAFAKSGGTVLDPESVRVDPRDGSIWYTSEGDLRIGMEPAVRHAAADGSFLGSLPLPPMLRLSRDDKTGARNNLNLEGLCFAADGDSLWLALEAPLVQDGPVPTPATGALSRISRLDRDGRLLAQYAYPVDPIPSAPGAGKLAENGISEILASGEHTLLVLERAAVQGDDGKYRNHIRLYEMDVRGATDVARIPALLGAAIAPARKRLVLDLNTLHLPVLDNLEGIGWGPRLPNGHATLAFISDDNFNPAEVTQLLLFEVL</sequence>
<evidence type="ECO:0000313" key="6">
    <source>
        <dbReference type="Proteomes" id="UP000622638"/>
    </source>
</evidence>
<dbReference type="EMBL" id="WNKZ01000071">
    <property type="protein sequence ID" value="MTV55102.1"/>
    <property type="molecule type" value="Genomic_DNA"/>
</dbReference>
<dbReference type="Proteomes" id="UP000622638">
    <property type="component" value="Unassembled WGS sequence"/>
</dbReference>
<dbReference type="Pfam" id="PF13449">
    <property type="entry name" value="Phytase-like"/>
    <property type="match status" value="1"/>
</dbReference>
<comment type="caution">
    <text evidence="4">The sequence shown here is derived from an EMBL/GenBank/DDBJ whole genome shotgun (WGS) entry which is preliminary data.</text>
</comment>
<feature type="domain" description="Phytase-like" evidence="2">
    <location>
        <begin position="55"/>
        <end position="368"/>
    </location>
</feature>
<evidence type="ECO:0000256" key="1">
    <source>
        <dbReference type="SAM" id="SignalP"/>
    </source>
</evidence>
<keyword evidence="6" id="KW-1185">Reference proteome</keyword>
<reference evidence="3" key="1">
    <citation type="journal article" date="2014" name="Int. J. Syst. Evol. Microbiol.">
        <title>Complete genome of a new Firmicutes species belonging to the dominant human colonic microbiota ('Ruminococcus bicirculans') reveals two chromosomes and a selective capacity to utilize plant glucans.</title>
        <authorList>
            <consortium name="NISC Comparative Sequencing Program"/>
            <person name="Wegmann U."/>
            <person name="Louis P."/>
            <person name="Goesmann A."/>
            <person name="Henrissat B."/>
            <person name="Duncan S.H."/>
            <person name="Flint H.J."/>
        </authorList>
    </citation>
    <scope>NUCLEOTIDE SEQUENCE</scope>
    <source>
        <strain evidence="3">CGMCC 1.15931</strain>
    </source>
</reference>
<evidence type="ECO:0000313" key="4">
    <source>
        <dbReference type="EMBL" id="MTV55102.1"/>
    </source>
</evidence>
<proteinExistence type="predicted"/>
<keyword evidence="1" id="KW-0732">Signal</keyword>
<dbReference type="InterPro" id="IPR027372">
    <property type="entry name" value="Phytase-like_dom"/>
</dbReference>
<feature type="signal peptide" evidence="1">
    <location>
        <begin position="1"/>
        <end position="23"/>
    </location>
</feature>
<accession>A0A6I3T3P6</accession>
<evidence type="ECO:0000259" key="2">
    <source>
        <dbReference type="Pfam" id="PF13449"/>
    </source>
</evidence>
<reference evidence="6" key="2">
    <citation type="journal article" date="2019" name="Int. J. Syst. Evol. Microbiol.">
        <title>The Global Catalogue of Microorganisms (GCM) 10K type strain sequencing project: providing services to taxonomists for standard genome sequencing and annotation.</title>
        <authorList>
            <consortium name="The Broad Institute Genomics Platform"/>
            <consortium name="The Broad Institute Genome Sequencing Center for Infectious Disease"/>
            <person name="Wu L."/>
            <person name="Ma J."/>
        </authorList>
    </citation>
    <scope>NUCLEOTIDE SEQUENCE [LARGE SCALE GENOMIC DNA]</scope>
    <source>
        <strain evidence="6">CGMCC 1.15931</strain>
    </source>
</reference>
<dbReference type="OrthoDB" id="9798539at2"/>
<evidence type="ECO:0000313" key="5">
    <source>
        <dbReference type="Proteomes" id="UP000430634"/>
    </source>
</evidence>
<reference evidence="3" key="4">
    <citation type="submission" date="2024-05" db="EMBL/GenBank/DDBJ databases">
        <authorList>
            <person name="Sun Q."/>
            <person name="Zhou Y."/>
        </authorList>
    </citation>
    <scope>NUCLEOTIDE SEQUENCE</scope>
    <source>
        <strain evidence="3">CGMCC 1.15931</strain>
    </source>
</reference>
<dbReference type="PANTHER" id="PTHR37957">
    <property type="entry name" value="BLR7070 PROTEIN"/>
    <property type="match status" value="1"/>
</dbReference>
<dbReference type="EMBL" id="BMKG01000002">
    <property type="protein sequence ID" value="GGB88037.1"/>
    <property type="molecule type" value="Genomic_DNA"/>
</dbReference>
<reference evidence="4 5" key="3">
    <citation type="submission" date="2019-11" db="EMBL/GenBank/DDBJ databases">
        <title>Type strains purchased from KCTC, JCM and DSMZ.</title>
        <authorList>
            <person name="Lu H."/>
        </authorList>
    </citation>
    <scope>NUCLEOTIDE SEQUENCE [LARGE SCALE GENOMIC DNA]</scope>
    <source>
        <strain evidence="4 5">KCTC 52429</strain>
    </source>
</reference>
<name>A0A6I3T3P6_9BURK</name>